<protein>
    <submittedName>
        <fullName evidence="3">AAA family ATPase</fullName>
    </submittedName>
</protein>
<dbReference type="Gene3D" id="1.10.3090.10">
    <property type="entry name" value="cca-adding enzyme, domain 2"/>
    <property type="match status" value="1"/>
</dbReference>
<keyword evidence="4" id="KW-1185">Reference proteome</keyword>
<dbReference type="SUPFAM" id="SSF52540">
    <property type="entry name" value="P-loop containing nucleoside triphosphate hydrolases"/>
    <property type="match status" value="1"/>
</dbReference>
<name>A0ABV6E7Z3_9GAMM</name>
<dbReference type="InterPro" id="IPR050124">
    <property type="entry name" value="tRNA_CCA-adding_enzyme"/>
</dbReference>
<dbReference type="Pfam" id="PF01966">
    <property type="entry name" value="HD"/>
    <property type="match status" value="1"/>
</dbReference>
<proteinExistence type="predicted"/>
<dbReference type="EMBL" id="JBHLXG010000003">
    <property type="protein sequence ID" value="MFC0225121.1"/>
    <property type="molecule type" value="Genomic_DNA"/>
</dbReference>
<dbReference type="InterPro" id="IPR006674">
    <property type="entry name" value="HD_domain"/>
</dbReference>
<dbReference type="PANTHER" id="PTHR47545">
    <property type="entry name" value="MULTIFUNCTIONAL CCA PROTEIN"/>
    <property type="match status" value="1"/>
</dbReference>
<evidence type="ECO:0000256" key="1">
    <source>
        <dbReference type="ARBA" id="ARBA00022741"/>
    </source>
</evidence>
<dbReference type="Gene3D" id="3.40.50.300">
    <property type="entry name" value="P-loop containing nucleotide triphosphate hydrolases"/>
    <property type="match status" value="1"/>
</dbReference>
<dbReference type="SUPFAM" id="SSF109604">
    <property type="entry name" value="HD-domain/PDEase-like"/>
    <property type="match status" value="1"/>
</dbReference>
<evidence type="ECO:0000259" key="2">
    <source>
        <dbReference type="Pfam" id="PF01966"/>
    </source>
</evidence>
<dbReference type="Proteomes" id="UP001589792">
    <property type="component" value="Unassembled WGS sequence"/>
</dbReference>
<organism evidence="3 4">
    <name type="scientific">Serratia aquatilis</name>
    <dbReference type="NCBI Taxonomy" id="1737515"/>
    <lineage>
        <taxon>Bacteria</taxon>
        <taxon>Pseudomonadati</taxon>
        <taxon>Pseudomonadota</taxon>
        <taxon>Gammaproteobacteria</taxon>
        <taxon>Enterobacterales</taxon>
        <taxon>Yersiniaceae</taxon>
        <taxon>Serratia</taxon>
    </lineage>
</organism>
<dbReference type="InterPro" id="IPR003607">
    <property type="entry name" value="HD/PDEase_dom"/>
</dbReference>
<dbReference type="RefSeq" id="WP_380672133.1">
    <property type="nucleotide sequence ID" value="NZ_CP173186.1"/>
</dbReference>
<feature type="domain" description="HD" evidence="2">
    <location>
        <begin position="46"/>
        <end position="153"/>
    </location>
</feature>
<dbReference type="InterPro" id="IPR027417">
    <property type="entry name" value="P-loop_NTPase"/>
</dbReference>
<evidence type="ECO:0000313" key="4">
    <source>
        <dbReference type="Proteomes" id="UP001589792"/>
    </source>
</evidence>
<sequence length="379" mass="43276">MNISKGATMWRLSEDKQWSRLAAKFRWVADMHTVPQDPRHHAEGDVAIHTQRVLAALTESAQFLTLPEQQQELVWAAALLHDVEKRSTTRVADDGSVTSPNHAKRGELTTRTILYRDIVTPFQLREQVAALVRFHGLPLWIMGRPTPERALLLAALRLDTRLLALLARADVMGRDCEDQNGLLDNIELFELFCQEQQCWGQARPFASDSQRYHYLTHPLASVDFVPYQQFQSEVTLLCALPGMGKDRYIAQHAAGCEVISLDNIRRQHRLSPTDKNATGWVVQQAKLQAKALLRRGEPFVWNATNITRQLRSQLVELFTAYGARVKIVYLEVPYAQWQRQNAEREYSVPVEAMARMLSKLEIPQADEAHEVELRVQDAI</sequence>
<evidence type="ECO:0000313" key="3">
    <source>
        <dbReference type="EMBL" id="MFC0225121.1"/>
    </source>
</evidence>
<keyword evidence="1" id="KW-0547">Nucleotide-binding</keyword>
<dbReference type="CDD" id="cd00077">
    <property type="entry name" value="HDc"/>
    <property type="match status" value="1"/>
</dbReference>
<reference evidence="3 4" key="1">
    <citation type="submission" date="2024-09" db="EMBL/GenBank/DDBJ databases">
        <authorList>
            <person name="Sun Q."/>
            <person name="Mori K."/>
        </authorList>
    </citation>
    <scope>NUCLEOTIDE SEQUENCE [LARGE SCALE GENOMIC DNA]</scope>
    <source>
        <strain evidence="3 4">CCM 8626</strain>
    </source>
</reference>
<dbReference type="PANTHER" id="PTHR47545:SF1">
    <property type="entry name" value="MULTIFUNCTIONAL CCA PROTEIN"/>
    <property type="match status" value="1"/>
</dbReference>
<gene>
    <name evidence="3" type="ORF">ACFFJ3_01110</name>
</gene>
<comment type="caution">
    <text evidence="3">The sequence shown here is derived from an EMBL/GenBank/DDBJ whole genome shotgun (WGS) entry which is preliminary data.</text>
</comment>
<accession>A0ABV6E7Z3</accession>
<dbReference type="Pfam" id="PF13671">
    <property type="entry name" value="AAA_33"/>
    <property type="match status" value="1"/>
</dbReference>